<evidence type="ECO:0000313" key="1">
    <source>
        <dbReference type="EMBL" id="ASO64728.1"/>
    </source>
</evidence>
<organism evidence="2">
    <name type="scientific">Escherichia coli</name>
    <dbReference type="NCBI Taxonomy" id="562"/>
    <lineage>
        <taxon>Bacteria</taxon>
        <taxon>Pseudomonadati</taxon>
        <taxon>Pseudomonadota</taxon>
        <taxon>Gammaproteobacteria</taxon>
        <taxon>Enterobacterales</taxon>
        <taxon>Enterobacteriaceae</taxon>
        <taxon>Escherichia</taxon>
    </lineage>
</organism>
<sequence>MPVCRNWCIAFFDIRMNRRLIFSGCNIPEQHLKALSVAVRFNPLNRQTGVLSSCRPSVLSWVAITCSHNAKCTC</sequence>
<geneLocation type="plasmid" evidence="1">
    <name>p19M12</name>
</geneLocation>
<evidence type="ECO:0000313" key="2">
    <source>
        <dbReference type="EMBL" id="ASO65124.1"/>
    </source>
</evidence>
<reference evidence="2" key="1">
    <citation type="journal article" date="2017" name="Antimicrob. Agents Chemother.">
        <title>Heterogeneous Genetic Location of mcr-1 in Colistin-Resistant Escherichia coli Isolates from Humans and Retail Chicken Meat in Switzerland: Emergence of mcr-1-Carrying IncK2 Plasmids.</title>
        <authorList>
            <person name="Dona V."/>
            <person name="Bernasconi O.J."/>
            <person name="Pires J."/>
            <person name="Collaud A."/>
            <person name="Overesch G."/>
            <person name="Ramette A."/>
            <person name="Perreten V."/>
            <person name="Endimiani A."/>
        </authorList>
    </citation>
    <scope>NUCLEOTIDE SEQUENCE</scope>
    <source>
        <strain evidence="2">100R</strain>
        <strain evidence="1">19-M12</strain>
        <plasmid evidence="2">p100R</plasmid>
        <plasmid evidence="1">p19M12</plasmid>
    </source>
</reference>
<name>A0A221ZRF5_ECOLX</name>
<dbReference type="AlphaFoldDB" id="A0A221ZRF5"/>
<geneLocation type="plasmid" evidence="2">
    <name>p100R</name>
</geneLocation>
<reference evidence="2" key="2">
    <citation type="submission" date="2017-03" db="EMBL/GenBank/DDBJ databases">
        <title>mcr-1 containing elements in Escherichia coli.</title>
        <authorList>
            <person name="Dona V."/>
            <person name="Endimiani A."/>
            <person name="Perreten V."/>
        </authorList>
    </citation>
    <scope>NUCLEOTIDE SEQUENCE</scope>
    <source>
        <strain evidence="2">100R</strain>
        <strain evidence="1">19-M12</strain>
        <plasmid evidence="2">p100R</plasmid>
        <plasmid evidence="1">p19M12</plasmid>
    </source>
</reference>
<protein>
    <submittedName>
        <fullName evidence="2">Uncharacterized protein</fullName>
    </submittedName>
</protein>
<dbReference type="EMBL" id="KY689633">
    <property type="protein sequence ID" value="ASO65124.1"/>
    <property type="molecule type" value="Genomic_DNA"/>
</dbReference>
<accession>A0A221ZRF5</accession>
<dbReference type="EMBL" id="KY689632">
    <property type="protein sequence ID" value="ASO64728.1"/>
    <property type="molecule type" value="Genomic_DNA"/>
</dbReference>
<keyword evidence="2" id="KW-0614">Plasmid</keyword>
<proteinExistence type="predicted"/>